<accession>A0A3N6LEG8</accession>
<dbReference type="AlphaFoldDB" id="A0A3N6LEG8"/>
<dbReference type="EMBL" id="NCWV01000022">
    <property type="protein sequence ID" value="PAK88033.1"/>
    <property type="molecule type" value="Genomic_DNA"/>
</dbReference>
<name>A0A3N6LEG8_9LACT</name>
<dbReference type="Proteomes" id="UP000215635">
    <property type="component" value="Unassembled WGS sequence"/>
</dbReference>
<keyword evidence="1" id="KW-0812">Transmembrane</keyword>
<gene>
    <name evidence="3" type="ORF">AMHIJAGA_03038</name>
    <name evidence="2" type="ORF">B8W88_11475</name>
</gene>
<feature type="transmembrane region" description="Helical" evidence="1">
    <location>
        <begin position="92"/>
        <end position="117"/>
    </location>
</feature>
<evidence type="ECO:0000313" key="2">
    <source>
        <dbReference type="EMBL" id="PAK88033.1"/>
    </source>
</evidence>
<evidence type="ECO:0000313" key="4">
    <source>
        <dbReference type="Proteomes" id="UP000215635"/>
    </source>
</evidence>
<keyword evidence="1" id="KW-0472">Membrane</keyword>
<evidence type="ECO:0000313" key="5">
    <source>
        <dbReference type="Proteomes" id="UP000279235"/>
    </source>
</evidence>
<dbReference type="RefSeq" id="WP_063283805.1">
    <property type="nucleotide sequence ID" value="NZ_CP184687.1"/>
</dbReference>
<organism evidence="3 5">
    <name type="scientific">Lactococcus lactis</name>
    <dbReference type="NCBI Taxonomy" id="1358"/>
    <lineage>
        <taxon>Bacteria</taxon>
        <taxon>Bacillati</taxon>
        <taxon>Bacillota</taxon>
        <taxon>Bacilli</taxon>
        <taxon>Lactobacillales</taxon>
        <taxon>Streptococcaceae</taxon>
        <taxon>Lactococcus</taxon>
    </lineage>
</organism>
<reference evidence="2 4" key="1">
    <citation type="submission" date="2017-04" db="EMBL/GenBank/DDBJ databases">
        <title>Kefir bacterial isolates.</title>
        <authorList>
            <person name="Kim Y."/>
            <person name="Blasche S."/>
            <person name="Patil K.R."/>
        </authorList>
    </citation>
    <scope>NUCLEOTIDE SEQUENCE [LARGE SCALE GENOMIC DNA]</scope>
    <source>
        <strain evidence="2 4">OG2</strain>
    </source>
</reference>
<dbReference type="Proteomes" id="UP000279235">
    <property type="component" value="Unassembled WGS sequence"/>
</dbReference>
<reference evidence="5" key="2">
    <citation type="submission" date="2018-05" db="EMBL/GenBank/DDBJ databases">
        <authorList>
            <person name="Duru I."/>
        </authorList>
    </citation>
    <scope>NUCLEOTIDE SEQUENCE [LARGE SCALE GENOMIC DNA]</scope>
</reference>
<reference evidence="3" key="3">
    <citation type="submission" date="2018-05" db="EMBL/GenBank/DDBJ databases">
        <authorList>
            <person name="Lanie J.A."/>
            <person name="Ng W.-L."/>
            <person name="Kazmierczak K.M."/>
            <person name="Andrzejewski T.M."/>
            <person name="Davidsen T.M."/>
            <person name="Wayne K.J."/>
            <person name="Tettelin H."/>
            <person name="Glass J.I."/>
            <person name="Rusch D."/>
            <person name="Podicherti R."/>
            <person name="Tsui H.-C.T."/>
            <person name="Winkler M.E."/>
        </authorList>
    </citation>
    <scope>NUCLEOTIDE SEQUENCE</scope>
    <source>
        <strain evidence="3">Lactococcus lactis</strain>
    </source>
</reference>
<evidence type="ECO:0000256" key="1">
    <source>
        <dbReference type="SAM" id="Phobius"/>
    </source>
</evidence>
<proteinExistence type="predicted"/>
<protein>
    <submittedName>
        <fullName evidence="2">MarR family transcriptional regulator</fullName>
    </submittedName>
</protein>
<evidence type="ECO:0000313" key="3">
    <source>
        <dbReference type="EMBL" id="SPS13069.1"/>
    </source>
</evidence>
<keyword evidence="1" id="KW-1133">Transmembrane helix</keyword>
<dbReference type="EMBL" id="OGTW02000181">
    <property type="protein sequence ID" value="SPS13069.1"/>
    <property type="molecule type" value="Genomic_DNA"/>
</dbReference>
<sequence length="120" mass="13748">MESVDNKSLKILKVMRKNNMAYTNSQLEDVTPESINLEDIINSLRYLQNLEYIEKFQGGKIKTYDFYSITQKGIALLDERKRTLHGRIIDHIAFPIIVAFVTSAIVAPLVTLLTLMLSKM</sequence>